<keyword evidence="2" id="KW-1185">Reference proteome</keyword>
<evidence type="ECO:0000313" key="1">
    <source>
        <dbReference type="EMBL" id="KAJ9121690.1"/>
    </source>
</evidence>
<protein>
    <submittedName>
        <fullName evidence="1">Uncharacterized protein</fullName>
    </submittedName>
</protein>
<evidence type="ECO:0000313" key="2">
    <source>
        <dbReference type="Proteomes" id="UP001243375"/>
    </source>
</evidence>
<accession>A0ACC2XCB2</accession>
<comment type="caution">
    <text evidence="1">The sequence shown here is derived from an EMBL/GenBank/DDBJ whole genome shotgun (WGS) entry which is preliminary data.</text>
</comment>
<organism evidence="1 2">
    <name type="scientific">Naganishia vaughanmartiniae</name>
    <dbReference type="NCBI Taxonomy" id="1424756"/>
    <lineage>
        <taxon>Eukaryota</taxon>
        <taxon>Fungi</taxon>
        <taxon>Dikarya</taxon>
        <taxon>Basidiomycota</taxon>
        <taxon>Agaricomycotina</taxon>
        <taxon>Tremellomycetes</taxon>
        <taxon>Filobasidiales</taxon>
        <taxon>Filobasidiaceae</taxon>
        <taxon>Naganishia</taxon>
    </lineage>
</organism>
<dbReference type="EMBL" id="JASBWU010000005">
    <property type="protein sequence ID" value="KAJ9121690.1"/>
    <property type="molecule type" value="Genomic_DNA"/>
</dbReference>
<dbReference type="Proteomes" id="UP001243375">
    <property type="component" value="Unassembled WGS sequence"/>
</dbReference>
<proteinExistence type="predicted"/>
<gene>
    <name evidence="1" type="ORF">QFC22_002310</name>
</gene>
<name>A0ACC2XCB2_9TREE</name>
<sequence>MKGKENPFVDDDSKYRFEVSEIAIGSMDGKNLKFYEGISYPTDSKRSCIRFDKQRARFHFDIQALPQGVQPQVRHPHTFPYATAPKHAQYIDAQVEMTDVMSRGIACVKDEQTTTFWRSAVTSESRESRRETRRNGDASRTINMGRAKSPYSVHSDSDEEGGRAPSPVTELIPTTTSKVVLTISLRRPPRFHVPITNRNGKKITVHDGKRRITRRQATSWDFVDTNAQGAQPCDELDAGILSVWAEQETFKISQFLTYRFTLYLTTHQYNMLTRLLQRLRIYSVKTRPDLRIAGHNGAQAQDASIVSSRSEGVLRKSLKAYDMPTLPGRSLPDKRNGFDHAGLSDVAQPGNLSKLAMELAGLLNDQKFSMRWLIEGLVSHGIILPFEIHQLLSALQEHCPIRISGSKNSYGTEQEHKYQERILTAMFNEERIRDINTYVKKPETGNSVLRAFKNAECFIRVTMTDEDDRIQINPSVRTADGINEAVGTLARIRRALDHGLFLAGQKFEFLAASASQMRDHGCWYVSSHGSDLGAKQIRRWMGNIEETIVAKYASRMGIPFSTTREVRGSSIKRLPNAQDVTVGKYTFTDGAGLCSQELAAATARVLGIKGSGHDATPSAIQVRIGGAKGVLAVSKRLSGFTYQLRDSMIKYKSDRTEFCVVRSAIYNKATLNRQYIALLSALGIPDETFIDMFNAEVQQIRGLPSRFADNTYDEATDLKLVQMMCHFPVRPLVEAGFGKDACIQGLLRVLEVRSLYDLKWRARLSVEKGVFLMGIPDEYGILKEGEIFCQWQDPEKLNSAPQIVEGECILCRAPAMHAGDIRRVQAVNNPSFHHLRNVIVFNTQGARDLPNQLGGGDLDGDDYTLIWDPKLIIENNAMPMDYTPPDPTRVDRVSLPFIKANFVNHLKNDMLGQIANNHLAWTDLKSPFSYECSELSRLHSVAVDFAKTGVPADLPMGLRVFKWPDFMGKPDNTYRSEKVLGKLFRIVDPEPIFEELTQPEVDEGIDYLLTKPTIPLSILKIVAKAKVAYDTEVWQLLLRYRLSEAEAFSGIVLKNLKRRKIKDHDLKEPVKDAFQIIVEEAKQSIFDAYTAEVGDQRRSYNSAPLGGKISSNQMLAVAVYQVAYYSRHQHLTDEWDDENAQNFTNIDEAFMDADIQDVNKK</sequence>
<reference evidence="1" key="1">
    <citation type="submission" date="2023-04" db="EMBL/GenBank/DDBJ databases">
        <title>Draft Genome sequencing of Naganishia species isolated from polar environments using Oxford Nanopore Technology.</title>
        <authorList>
            <person name="Leo P."/>
            <person name="Venkateswaran K."/>
        </authorList>
    </citation>
    <scope>NUCLEOTIDE SEQUENCE</scope>
    <source>
        <strain evidence="1">MNA-CCFEE 5425</strain>
    </source>
</reference>